<dbReference type="EMBL" id="JAUKTV010000003">
    <property type="protein sequence ID" value="KAK0742441.1"/>
    <property type="molecule type" value="Genomic_DNA"/>
</dbReference>
<sequence>MATLVHLTAGTVKDSNVKILTYMDLIPPHHHHHRPGLFTPPPLQIYNHHTTHVQLIHTCISRFRNRARATKHPQYIYYQLPIPDSSTFSSLFLLLLHTLPLACCLWEIKNWKRKWFVVVVVV</sequence>
<gene>
    <name evidence="1" type="ORF">B0T21DRAFT_361373</name>
</gene>
<evidence type="ECO:0000313" key="2">
    <source>
        <dbReference type="Proteomes" id="UP001172159"/>
    </source>
</evidence>
<protein>
    <submittedName>
        <fullName evidence="1">Uncharacterized protein</fullName>
    </submittedName>
</protein>
<comment type="caution">
    <text evidence="1">The sequence shown here is derived from an EMBL/GenBank/DDBJ whole genome shotgun (WGS) entry which is preliminary data.</text>
</comment>
<keyword evidence="2" id="KW-1185">Reference proteome</keyword>
<dbReference type="Proteomes" id="UP001172159">
    <property type="component" value="Unassembled WGS sequence"/>
</dbReference>
<organism evidence="1 2">
    <name type="scientific">Apiosordaria backusii</name>
    <dbReference type="NCBI Taxonomy" id="314023"/>
    <lineage>
        <taxon>Eukaryota</taxon>
        <taxon>Fungi</taxon>
        <taxon>Dikarya</taxon>
        <taxon>Ascomycota</taxon>
        <taxon>Pezizomycotina</taxon>
        <taxon>Sordariomycetes</taxon>
        <taxon>Sordariomycetidae</taxon>
        <taxon>Sordariales</taxon>
        <taxon>Lasiosphaeriaceae</taxon>
        <taxon>Apiosordaria</taxon>
    </lineage>
</organism>
<dbReference type="AlphaFoldDB" id="A0AA40K1J6"/>
<proteinExistence type="predicted"/>
<reference evidence="1" key="1">
    <citation type="submission" date="2023-06" db="EMBL/GenBank/DDBJ databases">
        <title>Genome-scale phylogeny and comparative genomics of the fungal order Sordariales.</title>
        <authorList>
            <consortium name="Lawrence Berkeley National Laboratory"/>
            <person name="Hensen N."/>
            <person name="Bonometti L."/>
            <person name="Westerberg I."/>
            <person name="Brannstrom I.O."/>
            <person name="Guillou S."/>
            <person name="Cros-Aarteil S."/>
            <person name="Calhoun S."/>
            <person name="Haridas S."/>
            <person name="Kuo A."/>
            <person name="Mondo S."/>
            <person name="Pangilinan J."/>
            <person name="Riley R."/>
            <person name="Labutti K."/>
            <person name="Andreopoulos B."/>
            <person name="Lipzen A."/>
            <person name="Chen C."/>
            <person name="Yanf M."/>
            <person name="Daum C."/>
            <person name="Ng V."/>
            <person name="Clum A."/>
            <person name="Steindorff A."/>
            <person name="Ohm R."/>
            <person name="Martin F."/>
            <person name="Silar P."/>
            <person name="Natvig D."/>
            <person name="Lalanne C."/>
            <person name="Gautier V."/>
            <person name="Ament-Velasquez S.L."/>
            <person name="Kruys A."/>
            <person name="Hutchinson M.I."/>
            <person name="Powell A.J."/>
            <person name="Barry K."/>
            <person name="Miller A.N."/>
            <person name="Grigoriev I.V."/>
            <person name="Debuchy R."/>
            <person name="Gladieux P."/>
            <person name="Thoren M.H."/>
            <person name="Johannesson H."/>
        </authorList>
    </citation>
    <scope>NUCLEOTIDE SEQUENCE</scope>
    <source>
        <strain evidence="1">CBS 540.89</strain>
    </source>
</reference>
<accession>A0AA40K1J6</accession>
<evidence type="ECO:0000313" key="1">
    <source>
        <dbReference type="EMBL" id="KAK0742441.1"/>
    </source>
</evidence>
<name>A0AA40K1J6_9PEZI</name>